<keyword evidence="3" id="KW-1185">Reference proteome</keyword>
<dbReference type="Proteomes" id="UP001355207">
    <property type="component" value="Chromosome 4"/>
</dbReference>
<proteinExistence type="predicted"/>
<reference evidence="2 3" key="1">
    <citation type="submission" date="2024-01" db="EMBL/GenBank/DDBJ databases">
        <title>Comparative genomics of Cryptococcus and Kwoniella reveals pathogenesis evolution and contrasting modes of karyotype evolution via chromosome fusion or intercentromeric recombination.</title>
        <authorList>
            <person name="Coelho M.A."/>
            <person name="David-Palma M."/>
            <person name="Shea T."/>
            <person name="Bowers K."/>
            <person name="McGinley-Smith S."/>
            <person name="Mohammad A.W."/>
            <person name="Gnirke A."/>
            <person name="Yurkov A.M."/>
            <person name="Nowrousian M."/>
            <person name="Sun S."/>
            <person name="Cuomo C.A."/>
            <person name="Heitman J."/>
        </authorList>
    </citation>
    <scope>NUCLEOTIDE SEQUENCE [LARGE SCALE GENOMIC DNA]</scope>
    <source>
        <strain evidence="2 3">CBS 6074</strain>
    </source>
</reference>
<organism evidence="2 3">
    <name type="scientific">Kwoniella dendrophila CBS 6074</name>
    <dbReference type="NCBI Taxonomy" id="1295534"/>
    <lineage>
        <taxon>Eukaryota</taxon>
        <taxon>Fungi</taxon>
        <taxon>Dikarya</taxon>
        <taxon>Basidiomycota</taxon>
        <taxon>Agaricomycotina</taxon>
        <taxon>Tremellomycetes</taxon>
        <taxon>Tremellales</taxon>
        <taxon>Cryptococcaceae</taxon>
        <taxon>Kwoniella</taxon>
    </lineage>
</organism>
<gene>
    <name evidence="2" type="ORF">L201_003352</name>
</gene>
<feature type="compositionally biased region" description="Basic and acidic residues" evidence="1">
    <location>
        <begin position="356"/>
        <end position="367"/>
    </location>
</feature>
<feature type="region of interest" description="Disordered" evidence="1">
    <location>
        <begin position="466"/>
        <end position="496"/>
    </location>
</feature>
<dbReference type="RefSeq" id="XP_066075204.1">
    <property type="nucleotide sequence ID" value="XM_066219107.1"/>
</dbReference>
<evidence type="ECO:0000313" key="3">
    <source>
        <dbReference type="Proteomes" id="UP001355207"/>
    </source>
</evidence>
<dbReference type="AlphaFoldDB" id="A0AAX4JSL5"/>
<accession>A0AAX4JSL5</accession>
<evidence type="ECO:0000313" key="2">
    <source>
        <dbReference type="EMBL" id="WWC88441.1"/>
    </source>
</evidence>
<name>A0AAX4JSL5_9TREE</name>
<dbReference type="GeneID" id="91094022"/>
<sequence length="564" mass="63569">MDHMSVTADVHSKYQLFFPPFFTPPPCLELKVFSEWSDEGVWVTSNTQANGLLQTTHNTIPHDKTDTPLISVGHPFAGIGISFEEKEEHKKAKRREAQHRKKDATGRPGFRVPQEDCWKIGHDSSWLEPEGTSKSLYDESIPPFSRLLSAVQDFEYSRHSEFQFHRNKRLFQLFRNALGLKSSFRGNHWPGSGPYGVEYVGPKSHAMRDNEFAPSAFDDNDQSSVPNEVEEVCVLLRKPEISIRGLLALARREAEAGWHFEPAHKFTVIAAAFMSFLIHYEVFPEASLKNELVRARDIARSAPQALLDAKALEDTISHGPGWNRAAWTLYGGAWGGAERGGLEKEVITWGSQNTADHSDKEESTKDEETSDNGGWSVEPIIDDRPAPLGKDEVISSHSRLTHPLNPERVSLIQYLPFSRRRVVAVLPPAEPRADIPAYASRCHQLVTVPAPWTPNEKWRILRPKFDDEGSEDEESDSGGPAVTTSHPLDQEKATIDEPDKVSIWVESHLFDDNPGLAERLPGAGLRGRWGLMGQEEGSETNYTQWWTFKAKDYILPAFWHHSTK</sequence>
<protein>
    <submittedName>
        <fullName evidence="2">Uncharacterized protein</fullName>
    </submittedName>
</protein>
<feature type="region of interest" description="Disordered" evidence="1">
    <location>
        <begin position="351"/>
        <end position="386"/>
    </location>
</feature>
<evidence type="ECO:0000256" key="1">
    <source>
        <dbReference type="SAM" id="MobiDB-lite"/>
    </source>
</evidence>
<dbReference type="EMBL" id="CP144101">
    <property type="protein sequence ID" value="WWC88441.1"/>
    <property type="molecule type" value="Genomic_DNA"/>
</dbReference>